<name>M0NIX3_9EURY</name>
<dbReference type="EMBL" id="AOMF01000029">
    <property type="protein sequence ID" value="EMA56625.1"/>
    <property type="molecule type" value="Genomic_DNA"/>
</dbReference>
<gene>
    <name evidence="2" type="ORF">C451_01333</name>
</gene>
<evidence type="ECO:0000313" key="2">
    <source>
        <dbReference type="EMBL" id="EMA56625.1"/>
    </source>
</evidence>
<dbReference type="STRING" id="1227457.C451_01333"/>
<proteinExistence type="predicted"/>
<evidence type="ECO:0000256" key="1">
    <source>
        <dbReference type="SAM" id="MobiDB-lite"/>
    </source>
</evidence>
<protein>
    <submittedName>
        <fullName evidence="2">Uncharacterized protein</fullName>
    </submittedName>
</protein>
<reference evidence="2 3" key="1">
    <citation type="journal article" date="2014" name="PLoS Genet.">
        <title>Phylogenetically driven sequencing of extremely halophilic archaea reveals strategies for static and dynamic osmo-response.</title>
        <authorList>
            <person name="Becker E.A."/>
            <person name="Seitzer P.M."/>
            <person name="Tritt A."/>
            <person name="Larsen D."/>
            <person name="Krusor M."/>
            <person name="Yao A.I."/>
            <person name="Wu D."/>
            <person name="Madern D."/>
            <person name="Eisen J.A."/>
            <person name="Darling A.E."/>
            <person name="Facciotti M.T."/>
        </authorList>
    </citation>
    <scope>NUCLEOTIDE SEQUENCE [LARGE SCALE GENOMIC DNA]</scope>
    <source>
        <strain evidence="2 3">JCM 13552</strain>
    </source>
</reference>
<organism evidence="2 3">
    <name type="scientific">Halococcus thailandensis JCM 13552</name>
    <dbReference type="NCBI Taxonomy" id="1227457"/>
    <lineage>
        <taxon>Archaea</taxon>
        <taxon>Methanobacteriati</taxon>
        <taxon>Methanobacteriota</taxon>
        <taxon>Stenosarchaea group</taxon>
        <taxon>Halobacteria</taxon>
        <taxon>Halobacteriales</taxon>
        <taxon>Halococcaceae</taxon>
        <taxon>Halococcus</taxon>
    </lineage>
</organism>
<feature type="region of interest" description="Disordered" evidence="1">
    <location>
        <begin position="139"/>
        <end position="193"/>
    </location>
</feature>
<dbReference type="Proteomes" id="UP000011680">
    <property type="component" value="Unassembled WGS sequence"/>
</dbReference>
<accession>M0NIX3</accession>
<feature type="region of interest" description="Disordered" evidence="1">
    <location>
        <begin position="366"/>
        <end position="389"/>
    </location>
</feature>
<evidence type="ECO:0000313" key="3">
    <source>
        <dbReference type="Proteomes" id="UP000011680"/>
    </source>
</evidence>
<keyword evidence="3" id="KW-1185">Reference proteome</keyword>
<sequence>MNEHTDSSSDRELTTEMTPRLSETDYEVKVKVLAERMLRELANDTGVLTPFDTTDVRTLLSETVTIYENFPFSILEHGQHKPRADVWPWIDDAVPKESLRRQALGILAGDVFKRLNQFAQSKKYTYRQDGATYVRKTVNQTEAGNTAQEADTSNNSTASRRDGYRSTDSPNENPAVDERAPGWELPTDDEGEPDYEATIEQIGLEYDQLFNIDTDYYRYRGRRGDDIMVAPQSEYADLADDAFAIPFVWAAYCEGRIGHGAPVTGPGMVRGISNASGDSFVKLQPSDRNSADSFTRIGLNGVPERGAFFVDYSYGEDLPALTLYDATDREQPAYQFLLPTREHPTVQMVRDSTSHLLAKLPTELRERIESEHGHEHEHGSKDEDKKPDQ</sequence>
<dbReference type="PATRIC" id="fig|1227457.3.peg.234"/>
<dbReference type="AlphaFoldDB" id="M0NIX3"/>
<feature type="compositionally biased region" description="Basic and acidic residues" evidence="1">
    <location>
        <begin position="1"/>
        <end position="14"/>
    </location>
</feature>
<comment type="caution">
    <text evidence="2">The sequence shown here is derived from an EMBL/GenBank/DDBJ whole genome shotgun (WGS) entry which is preliminary data.</text>
</comment>
<feature type="region of interest" description="Disordered" evidence="1">
    <location>
        <begin position="1"/>
        <end position="20"/>
    </location>
</feature>
<feature type="compositionally biased region" description="Polar residues" evidence="1">
    <location>
        <begin position="139"/>
        <end position="158"/>
    </location>
</feature>